<dbReference type="PANTHER" id="PTHR37424">
    <property type="entry name" value="BACTERIOFERRITIN-ASSOCIATED FERREDOXIN"/>
    <property type="match status" value="1"/>
</dbReference>
<dbReference type="Pfam" id="PF04324">
    <property type="entry name" value="Fer2_BFD"/>
    <property type="match status" value="1"/>
</dbReference>
<name>A0A926EGB2_9FIRM</name>
<evidence type="ECO:0000313" key="10">
    <source>
        <dbReference type="EMBL" id="MBC8579046.1"/>
    </source>
</evidence>
<evidence type="ECO:0000256" key="6">
    <source>
        <dbReference type="ARBA" id="ARBA00023014"/>
    </source>
</evidence>
<evidence type="ECO:0000256" key="4">
    <source>
        <dbReference type="ARBA" id="ARBA00022982"/>
    </source>
</evidence>
<dbReference type="PANTHER" id="PTHR37424:SF1">
    <property type="entry name" value="BACTERIOFERRITIN-ASSOCIATED FERREDOXIN"/>
    <property type="match status" value="1"/>
</dbReference>
<dbReference type="GO" id="GO:0051537">
    <property type="term" value="F:2 iron, 2 sulfur cluster binding"/>
    <property type="evidence" value="ECO:0007669"/>
    <property type="project" value="UniProtKB-KW"/>
</dbReference>
<dbReference type="RefSeq" id="WP_177671354.1">
    <property type="nucleotide sequence ID" value="NZ_JACRSY010000007.1"/>
</dbReference>
<evidence type="ECO:0000256" key="8">
    <source>
        <dbReference type="ARBA" id="ARBA00046332"/>
    </source>
</evidence>
<keyword evidence="1" id="KW-0813">Transport</keyword>
<gene>
    <name evidence="10" type="ORF">H8718_05790</name>
</gene>
<dbReference type="InterPro" id="IPR052371">
    <property type="entry name" value="BFD-associated_ferredoxin"/>
</dbReference>
<protein>
    <recommendedName>
        <fullName evidence="7">Bacterioferritin-associated ferredoxin</fullName>
    </recommendedName>
</protein>
<keyword evidence="6" id="KW-0411">Iron-sulfur</keyword>
<dbReference type="AlphaFoldDB" id="A0A926EGB2"/>
<dbReference type="GO" id="GO:0046872">
    <property type="term" value="F:metal ion binding"/>
    <property type="evidence" value="ECO:0007669"/>
    <property type="project" value="UniProtKB-KW"/>
</dbReference>
<evidence type="ECO:0000256" key="1">
    <source>
        <dbReference type="ARBA" id="ARBA00022448"/>
    </source>
</evidence>
<keyword evidence="5" id="KW-0408">Iron</keyword>
<sequence length="59" mass="6268">MANVCLCKGISEETIVEAIKNGAVTFEEVSEKTGAGTGFCHGGRCKATIEKLIEEHKAQ</sequence>
<evidence type="ECO:0000256" key="3">
    <source>
        <dbReference type="ARBA" id="ARBA00022723"/>
    </source>
</evidence>
<dbReference type="EMBL" id="JACRSY010000007">
    <property type="protein sequence ID" value="MBC8579046.1"/>
    <property type="molecule type" value="Genomic_DNA"/>
</dbReference>
<evidence type="ECO:0000259" key="9">
    <source>
        <dbReference type="Pfam" id="PF04324"/>
    </source>
</evidence>
<feature type="domain" description="BFD-like [2Fe-2S]-binding" evidence="9">
    <location>
        <begin position="4"/>
        <end position="55"/>
    </location>
</feature>
<keyword evidence="11" id="KW-1185">Reference proteome</keyword>
<reference evidence="10" key="1">
    <citation type="submission" date="2020-08" db="EMBL/GenBank/DDBJ databases">
        <title>Genome public.</title>
        <authorList>
            <person name="Liu C."/>
            <person name="Sun Q."/>
        </authorList>
    </citation>
    <scope>NUCLEOTIDE SEQUENCE</scope>
    <source>
        <strain evidence="10">NSJ-12</strain>
    </source>
</reference>
<evidence type="ECO:0000313" key="11">
    <source>
        <dbReference type="Proteomes" id="UP000655830"/>
    </source>
</evidence>
<comment type="caution">
    <text evidence="10">The sequence shown here is derived from an EMBL/GenBank/DDBJ whole genome shotgun (WGS) entry which is preliminary data.</text>
</comment>
<dbReference type="Proteomes" id="UP000655830">
    <property type="component" value="Unassembled WGS sequence"/>
</dbReference>
<evidence type="ECO:0000256" key="7">
    <source>
        <dbReference type="ARBA" id="ARBA00039386"/>
    </source>
</evidence>
<keyword evidence="2" id="KW-0001">2Fe-2S</keyword>
<proteinExistence type="inferred from homology"/>
<comment type="similarity">
    <text evidence="8">Belongs to the Bfd family.</text>
</comment>
<dbReference type="InterPro" id="IPR041854">
    <property type="entry name" value="BFD-like_2Fe2S-bd_dom_sf"/>
</dbReference>
<dbReference type="Gene3D" id="1.10.10.1100">
    <property type="entry name" value="BFD-like [2Fe-2S]-binding domain"/>
    <property type="match status" value="1"/>
</dbReference>
<keyword evidence="3" id="KW-0479">Metal-binding</keyword>
<keyword evidence="4" id="KW-0249">Electron transport</keyword>
<accession>A0A926EGB2</accession>
<evidence type="ECO:0000256" key="5">
    <source>
        <dbReference type="ARBA" id="ARBA00023004"/>
    </source>
</evidence>
<evidence type="ECO:0000256" key="2">
    <source>
        <dbReference type="ARBA" id="ARBA00022714"/>
    </source>
</evidence>
<dbReference type="InterPro" id="IPR007419">
    <property type="entry name" value="BFD-like_2Fe2S-bd_dom"/>
</dbReference>
<organism evidence="10 11">
    <name type="scientific">Zhenhengia yiwuensis</name>
    <dbReference type="NCBI Taxonomy" id="2763666"/>
    <lineage>
        <taxon>Bacteria</taxon>
        <taxon>Bacillati</taxon>
        <taxon>Bacillota</taxon>
        <taxon>Clostridia</taxon>
        <taxon>Lachnospirales</taxon>
        <taxon>Lachnospiraceae</taxon>
        <taxon>Zhenhengia</taxon>
    </lineage>
</organism>